<feature type="region of interest" description="Disordered" evidence="2">
    <location>
        <begin position="1"/>
        <end position="21"/>
    </location>
</feature>
<dbReference type="OrthoDB" id="9998011at2759"/>
<dbReference type="Gene3D" id="2.60.40.10">
    <property type="entry name" value="Immunoglobulins"/>
    <property type="match status" value="1"/>
</dbReference>
<evidence type="ECO:0000259" key="4">
    <source>
        <dbReference type="SMART" id="SM01361"/>
    </source>
</evidence>
<dbReference type="InterPro" id="IPR013783">
    <property type="entry name" value="Ig-like_fold"/>
</dbReference>
<dbReference type="InterPro" id="IPR009048">
    <property type="entry name" value="A-macroglobulin_rcpt-bd"/>
</dbReference>
<protein>
    <submittedName>
        <fullName evidence="5">Uncharacterized protein</fullName>
    </submittedName>
</protein>
<dbReference type="InterPro" id="IPR041813">
    <property type="entry name" value="A2M_TED"/>
</dbReference>
<keyword evidence="6" id="KW-1185">Reference proteome</keyword>
<organism evidence="5 6">
    <name type="scientific">Caenorhabditis auriculariae</name>
    <dbReference type="NCBI Taxonomy" id="2777116"/>
    <lineage>
        <taxon>Eukaryota</taxon>
        <taxon>Metazoa</taxon>
        <taxon>Ecdysozoa</taxon>
        <taxon>Nematoda</taxon>
        <taxon>Chromadorea</taxon>
        <taxon>Rhabditida</taxon>
        <taxon>Rhabditina</taxon>
        <taxon>Rhabditomorpha</taxon>
        <taxon>Rhabditoidea</taxon>
        <taxon>Rhabditidae</taxon>
        <taxon>Peloderinae</taxon>
        <taxon>Caenorhabditis</taxon>
    </lineage>
</organism>
<dbReference type="GO" id="GO:0004866">
    <property type="term" value="F:endopeptidase inhibitor activity"/>
    <property type="evidence" value="ECO:0007669"/>
    <property type="project" value="InterPro"/>
</dbReference>
<dbReference type="InterPro" id="IPR036595">
    <property type="entry name" value="A-macroglobulin_rcpt-bd_sf"/>
</dbReference>
<dbReference type="InterPro" id="IPR050473">
    <property type="entry name" value="A2M/Complement_sys"/>
</dbReference>
<dbReference type="Gene3D" id="2.60.120.1540">
    <property type="match status" value="1"/>
</dbReference>
<dbReference type="SMART" id="SM01360">
    <property type="entry name" value="A2M"/>
    <property type="match status" value="1"/>
</dbReference>
<dbReference type="Proteomes" id="UP000835052">
    <property type="component" value="Unassembled WGS sequence"/>
</dbReference>
<dbReference type="PANTHER" id="PTHR11412">
    <property type="entry name" value="MACROGLOBULIN / COMPLEMENT"/>
    <property type="match status" value="1"/>
</dbReference>
<dbReference type="EMBL" id="CAJGYM010000154">
    <property type="protein sequence ID" value="CAD6199104.1"/>
    <property type="molecule type" value="Genomic_DNA"/>
</dbReference>
<dbReference type="SUPFAM" id="SSF48239">
    <property type="entry name" value="Terpenoid cyclases/Protein prenyltransferases"/>
    <property type="match status" value="1"/>
</dbReference>
<dbReference type="CDD" id="cd02897">
    <property type="entry name" value="A2M_2"/>
    <property type="match status" value="1"/>
</dbReference>
<proteinExistence type="predicted"/>
<name>A0A8S1HZL0_9PELO</name>
<evidence type="ECO:0000313" key="6">
    <source>
        <dbReference type="Proteomes" id="UP000835052"/>
    </source>
</evidence>
<evidence type="ECO:0000313" key="5">
    <source>
        <dbReference type="EMBL" id="CAD6199104.1"/>
    </source>
</evidence>
<dbReference type="SMART" id="SM01361">
    <property type="entry name" value="A2M_recep"/>
    <property type="match status" value="1"/>
</dbReference>
<gene>
    <name evidence="5" type="ORF">CAUJ_LOCUS15009</name>
</gene>
<sequence length="837" mass="92819">MGIPDTVTGKRQPDGAGVGSVTCSGRAEQPCPADCFSGNLDLVDMYLDKRFGFSIHGRDGRFVADRQLLMYAMYDNGMRIQGDAGAYAPEGKSAEIDLVVRREFPETWIHKDLASKENGEVEYESKAPDTITSWVASAFAVSEQSGLGVAPSTTKLRVFRPFFIRLNLPYAVKRGEKFALQILVFNYMEREQDVTVTLRHDENSGFDLLNKDGSIQKREDKSSSNVRIVSVAGGGASKAVYFPILPSRIGLVPIHVSAIANQAGDAVEMPLRVEPEGFRVDRNIPLVVDFGNSTEFEKTIRFIWPDDVVEGSQRARVDVIGDIMGPVLSNAEKLVRMPFGCGEQNMLNLVPNILVVKYLRSTNRREPNLEAKAIKYIEQGVQRELTYKRNDNSFSAFGESDKFGSTWLTAFVVRSFAHAKNFVYIDPKITTVSIAFLNNQQMENGAFAEHGEIHHKDMQGGAQDGGLALTSYVLIALLENGVRNEKAVAHLEKHLPSLTNDSYSLAVTTYALHMAGSPQASVALDMLQKLFIEDKDGQLHLSNAKQEKPKDSSAYMFQSSPADVEMTAYALLAFLSNNNTVKSLPLVRWLSSQRNALGGFTSTQDTVMALQALAAYASKTYAPMKSVRVSVINGHDSHSFNVSNDNSIVLQSFELSNINDEVVLNATGEGLAFVQISYSYHRNQLNNDAPFFCTKELKELRGGSRMQLDLCCNYTRTGKSNMALAEVEALSGYRFDNEQMPHLTSVDDLQRVELDNDDTVMNVYFNPIGGSPVCLSLYSDMLYHVAEQKPAQMKLVDYYDPEQQLKMAYSMKQVRSLSDSCDECWPENVPLAVPRAT</sequence>
<dbReference type="PROSITE" id="PS00477">
    <property type="entry name" value="ALPHA_2_MACROGLOBULIN"/>
    <property type="match status" value="1"/>
</dbReference>
<dbReference type="PANTHER" id="PTHR11412:SF175">
    <property type="entry name" value="TEP (THIOLESTER CONTAINING PROTEIN)"/>
    <property type="match status" value="1"/>
</dbReference>
<dbReference type="InterPro" id="IPR008930">
    <property type="entry name" value="Terpenoid_cyclase/PrenylTrfase"/>
</dbReference>
<feature type="domain" description="Alpha-macroglobulin receptor-binding" evidence="4">
    <location>
        <begin position="720"/>
        <end position="809"/>
    </location>
</feature>
<dbReference type="InterPro" id="IPR011626">
    <property type="entry name" value="Alpha-macroglobulin_TED"/>
</dbReference>
<dbReference type="Gene3D" id="1.50.10.20">
    <property type="match status" value="1"/>
</dbReference>
<accession>A0A8S1HZL0</accession>
<evidence type="ECO:0000259" key="3">
    <source>
        <dbReference type="SMART" id="SM01360"/>
    </source>
</evidence>
<dbReference type="SUPFAM" id="SSF49410">
    <property type="entry name" value="Alpha-macroglobulin receptor domain"/>
    <property type="match status" value="1"/>
</dbReference>
<dbReference type="GO" id="GO:0005615">
    <property type="term" value="C:extracellular space"/>
    <property type="evidence" value="ECO:0007669"/>
    <property type="project" value="InterPro"/>
</dbReference>
<dbReference type="Pfam" id="PF07678">
    <property type="entry name" value="TED_complement"/>
    <property type="match status" value="1"/>
</dbReference>
<dbReference type="AlphaFoldDB" id="A0A8S1HZL0"/>
<feature type="domain" description="Alpha-2-macroglobulin" evidence="3">
    <location>
        <begin position="107"/>
        <end position="198"/>
    </location>
</feature>
<dbReference type="Gene3D" id="2.60.40.690">
    <property type="entry name" value="Alpha-macroglobulin, receptor-binding domain"/>
    <property type="match status" value="1"/>
</dbReference>
<reference evidence="5" key="1">
    <citation type="submission" date="2020-10" db="EMBL/GenBank/DDBJ databases">
        <authorList>
            <person name="Kikuchi T."/>
        </authorList>
    </citation>
    <scope>NUCLEOTIDE SEQUENCE</scope>
    <source>
        <strain evidence="5">NKZ352</strain>
    </source>
</reference>
<dbReference type="InterPro" id="IPR019742">
    <property type="entry name" value="MacrogloblnA2_CS"/>
</dbReference>
<dbReference type="InterPro" id="IPR047565">
    <property type="entry name" value="Alpha-macroglob_thiol-ester_cl"/>
</dbReference>
<dbReference type="InterPro" id="IPR001599">
    <property type="entry name" value="Macroglobln_a2"/>
</dbReference>
<dbReference type="Gene3D" id="2.20.130.20">
    <property type="match status" value="1"/>
</dbReference>
<keyword evidence="1" id="KW-1015">Disulfide bond</keyword>
<evidence type="ECO:0000256" key="2">
    <source>
        <dbReference type="SAM" id="MobiDB-lite"/>
    </source>
</evidence>
<comment type="caution">
    <text evidence="5">The sequence shown here is derived from an EMBL/GenBank/DDBJ whole genome shotgun (WGS) entry which is preliminary data.</text>
</comment>
<evidence type="ECO:0000256" key="1">
    <source>
        <dbReference type="ARBA" id="ARBA00023157"/>
    </source>
</evidence>
<dbReference type="Pfam" id="PF07677">
    <property type="entry name" value="A2M_recep"/>
    <property type="match status" value="1"/>
</dbReference>
<dbReference type="SMART" id="SM01419">
    <property type="entry name" value="Thiol-ester_cl"/>
    <property type="match status" value="1"/>
</dbReference>
<dbReference type="Pfam" id="PF00207">
    <property type="entry name" value="A2M"/>
    <property type="match status" value="1"/>
</dbReference>